<organism evidence="3 4">
    <name type="scientific">Puccinia sorghi</name>
    <dbReference type="NCBI Taxonomy" id="27349"/>
    <lineage>
        <taxon>Eukaryota</taxon>
        <taxon>Fungi</taxon>
        <taxon>Dikarya</taxon>
        <taxon>Basidiomycota</taxon>
        <taxon>Pucciniomycotina</taxon>
        <taxon>Pucciniomycetes</taxon>
        <taxon>Pucciniales</taxon>
        <taxon>Pucciniaceae</taxon>
        <taxon>Puccinia</taxon>
    </lineage>
</organism>
<sequence>ALVYFHQRRGRERVKDYWCAKISLLKQPIRIPTIQMALNMLGRCIVWDGKRDMKKHQKLAYHLSFTITNFANKPHKDNDASPFTFGVNLFFLMIHGINFSGFIGIVDYLASSPRRLKRFLKKSNRISMQKILIKATGVLGISIS</sequence>
<feature type="non-terminal residue" evidence="3">
    <location>
        <position position="1"/>
    </location>
</feature>
<accession>A0A0L6U9J0</accession>
<reference evidence="3 4" key="1">
    <citation type="submission" date="2015-08" db="EMBL/GenBank/DDBJ databases">
        <title>Next Generation Sequencing and Analysis of the Genome of Puccinia sorghi L Schw, the Causal Agent of Maize Common Rust.</title>
        <authorList>
            <person name="Rochi L."/>
            <person name="Burguener G."/>
            <person name="Darino M."/>
            <person name="Turjanski A."/>
            <person name="Kreff E."/>
            <person name="Dieguez M.J."/>
            <person name="Sacco F."/>
        </authorList>
    </citation>
    <scope>NUCLEOTIDE SEQUENCE [LARGE SCALE GENOMIC DNA]</scope>
    <source>
        <strain evidence="3 4">RO10H11247</strain>
    </source>
</reference>
<evidence type="ECO:0000259" key="2">
    <source>
        <dbReference type="Pfam" id="PF20515"/>
    </source>
</evidence>
<comment type="caution">
    <text evidence="3">The sequence shown here is derived from an EMBL/GenBank/DDBJ whole genome shotgun (WGS) entry which is preliminary data.</text>
</comment>
<name>A0A0L6U9J0_9BASI</name>
<gene>
    <name evidence="3" type="ORF">VP01_8367g1</name>
</gene>
<dbReference type="InterPro" id="IPR046798">
    <property type="entry name" value="2OG-FeII_Oxy_6"/>
</dbReference>
<feature type="transmembrane region" description="Helical" evidence="1">
    <location>
        <begin position="89"/>
        <end position="110"/>
    </location>
</feature>
<evidence type="ECO:0000313" key="4">
    <source>
        <dbReference type="Proteomes" id="UP000037035"/>
    </source>
</evidence>
<evidence type="ECO:0000313" key="3">
    <source>
        <dbReference type="EMBL" id="KNZ45223.1"/>
    </source>
</evidence>
<proteinExistence type="predicted"/>
<dbReference type="EMBL" id="LAVV01013901">
    <property type="protein sequence ID" value="KNZ45223.1"/>
    <property type="molecule type" value="Genomic_DNA"/>
</dbReference>
<dbReference type="Proteomes" id="UP000037035">
    <property type="component" value="Unassembled WGS sequence"/>
</dbReference>
<dbReference type="AlphaFoldDB" id="A0A0L6U9J0"/>
<protein>
    <recommendedName>
        <fullName evidence="2">Tet-like 2OG-Fe(II) oxygenase domain-containing protein</fullName>
    </recommendedName>
</protein>
<feature type="domain" description="Tet-like 2OG-Fe(II) oxygenase" evidence="2">
    <location>
        <begin position="51"/>
        <end position="87"/>
    </location>
</feature>
<keyword evidence="1" id="KW-0812">Transmembrane</keyword>
<keyword evidence="4" id="KW-1185">Reference proteome</keyword>
<evidence type="ECO:0000256" key="1">
    <source>
        <dbReference type="SAM" id="Phobius"/>
    </source>
</evidence>
<dbReference type="Pfam" id="PF20515">
    <property type="entry name" value="2OG-FeII_Oxy_6"/>
    <property type="match status" value="1"/>
</dbReference>
<keyword evidence="1" id="KW-0472">Membrane</keyword>
<dbReference type="VEuPathDB" id="FungiDB:VP01_8367g1"/>
<keyword evidence="1" id="KW-1133">Transmembrane helix</keyword>